<feature type="transmembrane region" description="Helical" evidence="2">
    <location>
        <begin position="95"/>
        <end position="116"/>
    </location>
</feature>
<dbReference type="EMBL" id="ABCS01000012">
    <property type="protein sequence ID" value="EDM80222.1"/>
    <property type="molecule type" value="Genomic_DNA"/>
</dbReference>
<keyword evidence="2" id="KW-1133">Transmembrane helix</keyword>
<dbReference type="Gene3D" id="2.60.120.1440">
    <property type="match status" value="1"/>
</dbReference>
<evidence type="ECO:0000313" key="4">
    <source>
        <dbReference type="EMBL" id="EDM80222.1"/>
    </source>
</evidence>
<dbReference type="InterPro" id="IPR006860">
    <property type="entry name" value="FecR"/>
</dbReference>
<evidence type="ECO:0000256" key="2">
    <source>
        <dbReference type="SAM" id="Phobius"/>
    </source>
</evidence>
<name>A6G1F8_9BACT</name>
<evidence type="ECO:0000313" key="5">
    <source>
        <dbReference type="Proteomes" id="UP000005801"/>
    </source>
</evidence>
<feature type="domain" description="FecR protein" evidence="3">
    <location>
        <begin position="243"/>
        <end position="283"/>
    </location>
</feature>
<dbReference type="Proteomes" id="UP000005801">
    <property type="component" value="Unassembled WGS sequence"/>
</dbReference>
<reference evidence="4 5" key="1">
    <citation type="submission" date="2007-06" db="EMBL/GenBank/DDBJ databases">
        <authorList>
            <person name="Shimkets L."/>
            <person name="Ferriera S."/>
            <person name="Johnson J."/>
            <person name="Kravitz S."/>
            <person name="Beeson K."/>
            <person name="Sutton G."/>
            <person name="Rogers Y.-H."/>
            <person name="Friedman R."/>
            <person name="Frazier M."/>
            <person name="Venter J.C."/>
        </authorList>
    </citation>
    <scope>NUCLEOTIDE SEQUENCE [LARGE SCALE GENOMIC DNA]</scope>
    <source>
        <strain evidence="4 5">SIR-1</strain>
    </source>
</reference>
<dbReference type="SUPFAM" id="SSF48452">
    <property type="entry name" value="TPR-like"/>
    <property type="match status" value="1"/>
</dbReference>
<evidence type="ECO:0000259" key="3">
    <source>
        <dbReference type="Pfam" id="PF04773"/>
    </source>
</evidence>
<gene>
    <name evidence="4" type="ORF">PPSIR1_36267</name>
</gene>
<protein>
    <recommendedName>
        <fullName evidence="3">FecR protein domain-containing protein</fullName>
    </recommendedName>
</protein>
<organism evidence="4 5">
    <name type="scientific">Plesiocystis pacifica SIR-1</name>
    <dbReference type="NCBI Taxonomy" id="391625"/>
    <lineage>
        <taxon>Bacteria</taxon>
        <taxon>Pseudomonadati</taxon>
        <taxon>Myxococcota</taxon>
        <taxon>Polyangia</taxon>
        <taxon>Nannocystales</taxon>
        <taxon>Nannocystaceae</taxon>
        <taxon>Plesiocystis</taxon>
    </lineage>
</organism>
<dbReference type="Gene3D" id="1.25.40.10">
    <property type="entry name" value="Tetratricopeptide repeat domain"/>
    <property type="match status" value="1"/>
</dbReference>
<dbReference type="AlphaFoldDB" id="A6G1F8"/>
<keyword evidence="2" id="KW-0472">Membrane</keyword>
<keyword evidence="5" id="KW-1185">Reference proteome</keyword>
<accession>A6G1F8</accession>
<feature type="region of interest" description="Disordered" evidence="1">
    <location>
        <begin position="123"/>
        <end position="144"/>
    </location>
</feature>
<dbReference type="OrthoDB" id="8641865at2"/>
<dbReference type="STRING" id="391625.PPSIR1_36267"/>
<dbReference type="RefSeq" id="WP_006970557.1">
    <property type="nucleotide sequence ID" value="NZ_ABCS01000012.1"/>
</dbReference>
<sequence length="524" mass="54402">MSATRHDYEELVARAAAGEELDASERAFVEAHEAEHPERAAEAALWRASLELLGSEPPRAELGAAELKAWTERVLDGGETPSVAAPAASASSGRAGWLVAAGGLAAAAAFALWWALPGDPADADPGSVQARTDEGEDSAPADAAEAVGAVEATEARAQEPAARMALLAGAAAQGEGAEQPGDVLGASERLALAGGRACLVWTEPVAVVCAEGGELRIAEGGPASERRVIVEGSVAVAALDELGPGQRFVIETPVAEVRAIGTIFAVDARAEGTRVEVFEGVVELREGEAQVGRLALGEAARELGLGEDADPSWTAPERVAELHALARSWRERGEVGEAGFVLEGGDAAKAHRLDGLVLGAAPVAARWSPGAVTLQLGEAQRELVLEADAIARVDLAADPEGAEPTTKRGAKIPSAASLAAAAQRSRMARDYAETARLYRSMLEHHPDSPEAKNVPVRLGDVLMTLGDHRGALAAYERYSAGVLAPEAQLGRIKALRALKRDTEAEAAITAFRSNYPEDHRVDGL</sequence>
<evidence type="ECO:0000256" key="1">
    <source>
        <dbReference type="SAM" id="MobiDB-lite"/>
    </source>
</evidence>
<dbReference type="InterPro" id="IPR011990">
    <property type="entry name" value="TPR-like_helical_dom_sf"/>
</dbReference>
<dbReference type="Pfam" id="PF04773">
    <property type="entry name" value="FecR"/>
    <property type="match status" value="1"/>
</dbReference>
<keyword evidence="2" id="KW-0812">Transmembrane</keyword>
<comment type="caution">
    <text evidence="4">The sequence shown here is derived from an EMBL/GenBank/DDBJ whole genome shotgun (WGS) entry which is preliminary data.</text>
</comment>
<proteinExistence type="predicted"/>